<organism evidence="5 6">
    <name type="scientific">Chloropicon primus</name>
    <dbReference type="NCBI Taxonomy" id="1764295"/>
    <lineage>
        <taxon>Eukaryota</taxon>
        <taxon>Viridiplantae</taxon>
        <taxon>Chlorophyta</taxon>
        <taxon>Chloropicophyceae</taxon>
        <taxon>Chloropicales</taxon>
        <taxon>Chloropicaceae</taxon>
        <taxon>Chloropicon</taxon>
    </lineage>
</organism>
<keyword evidence="2" id="KW-0433">Leucine-rich repeat</keyword>
<dbReference type="SUPFAM" id="SSF52058">
    <property type="entry name" value="L domain-like"/>
    <property type="match status" value="1"/>
</dbReference>
<dbReference type="GO" id="GO:0005930">
    <property type="term" value="C:axoneme"/>
    <property type="evidence" value="ECO:0007669"/>
    <property type="project" value="UniProtKB-SubCell"/>
</dbReference>
<feature type="compositionally biased region" description="Basic and acidic residues" evidence="4">
    <location>
        <begin position="147"/>
        <end position="199"/>
    </location>
</feature>
<dbReference type="Gene3D" id="1.20.5.190">
    <property type="match status" value="1"/>
</dbReference>
<dbReference type="OrthoDB" id="545488at2759"/>
<evidence type="ECO:0000256" key="1">
    <source>
        <dbReference type="ARBA" id="ARBA00004430"/>
    </source>
</evidence>
<accession>A0A5B8MWW3</accession>
<dbReference type="InterPro" id="IPR032675">
    <property type="entry name" value="LRR_dom_sf"/>
</dbReference>
<feature type="compositionally biased region" description="Basic residues" evidence="4">
    <location>
        <begin position="1345"/>
        <end position="1358"/>
    </location>
</feature>
<keyword evidence="6" id="KW-1185">Reference proteome</keyword>
<evidence type="ECO:0000256" key="3">
    <source>
        <dbReference type="ARBA" id="ARBA00022737"/>
    </source>
</evidence>
<dbReference type="Gene3D" id="3.80.10.10">
    <property type="entry name" value="Ribonuclease Inhibitor"/>
    <property type="match status" value="2"/>
</dbReference>
<feature type="region of interest" description="Disordered" evidence="4">
    <location>
        <begin position="29"/>
        <end position="70"/>
    </location>
</feature>
<feature type="region of interest" description="Disordered" evidence="4">
    <location>
        <begin position="1345"/>
        <end position="1444"/>
    </location>
</feature>
<evidence type="ECO:0008006" key="7">
    <source>
        <dbReference type="Google" id="ProtNLM"/>
    </source>
</evidence>
<name>A0A5B8MWW3_9CHLO</name>
<dbReference type="InterPro" id="IPR003591">
    <property type="entry name" value="Leu-rich_rpt_typical-subtyp"/>
</dbReference>
<dbReference type="PROSITE" id="PS50096">
    <property type="entry name" value="IQ"/>
    <property type="match status" value="2"/>
</dbReference>
<dbReference type="InterPro" id="IPR001611">
    <property type="entry name" value="Leu-rich_rpt"/>
</dbReference>
<gene>
    <name evidence="5" type="ORF">A3770_12p65720</name>
</gene>
<dbReference type="InterPro" id="IPR050836">
    <property type="entry name" value="SDS22/Internalin_LRR"/>
</dbReference>
<dbReference type="PANTHER" id="PTHR46652">
    <property type="entry name" value="LEUCINE-RICH REPEAT AND IQ DOMAIN-CONTAINING PROTEIN 1-RELATED"/>
    <property type="match status" value="1"/>
</dbReference>
<dbReference type="InterPro" id="IPR000048">
    <property type="entry name" value="IQ_motif_EF-hand-BS"/>
</dbReference>
<evidence type="ECO:0000313" key="5">
    <source>
        <dbReference type="EMBL" id="QDZ24054.1"/>
    </source>
</evidence>
<feature type="compositionally biased region" description="Basic and acidic residues" evidence="4">
    <location>
        <begin position="1359"/>
        <end position="1380"/>
    </location>
</feature>
<evidence type="ECO:0000313" key="6">
    <source>
        <dbReference type="Proteomes" id="UP000316726"/>
    </source>
</evidence>
<evidence type="ECO:0000256" key="4">
    <source>
        <dbReference type="SAM" id="MobiDB-lite"/>
    </source>
</evidence>
<comment type="subcellular location">
    <subcellularLocation>
        <location evidence="1">Cytoplasm</location>
        <location evidence="1">Cytoskeleton</location>
        <location evidence="1">Cilium axoneme</location>
    </subcellularLocation>
</comment>
<dbReference type="Pfam" id="PF00612">
    <property type="entry name" value="IQ"/>
    <property type="match status" value="2"/>
</dbReference>
<dbReference type="PANTHER" id="PTHR46652:SF7">
    <property type="entry name" value="LEUCINE-RICH REPEAT AND IQ DOMAIN-CONTAINING PROTEIN 1"/>
    <property type="match status" value="1"/>
</dbReference>
<feature type="compositionally biased region" description="Polar residues" evidence="4">
    <location>
        <begin position="1260"/>
        <end position="1279"/>
    </location>
</feature>
<reference evidence="5 6" key="1">
    <citation type="submission" date="2018-07" db="EMBL/GenBank/DDBJ databases">
        <title>The complete nuclear genome of the prasinophyte Chloropicon primus (CCMP1205).</title>
        <authorList>
            <person name="Pombert J.-F."/>
            <person name="Otis C."/>
            <person name="Turmel M."/>
            <person name="Lemieux C."/>
        </authorList>
    </citation>
    <scope>NUCLEOTIDE SEQUENCE [LARGE SCALE GENOMIC DNA]</scope>
    <source>
        <strain evidence="5 6">CCMP1205</strain>
    </source>
</reference>
<feature type="compositionally biased region" description="Basic and acidic residues" evidence="4">
    <location>
        <begin position="1408"/>
        <end position="1419"/>
    </location>
</feature>
<protein>
    <recommendedName>
        <fullName evidence="7">Leucine-rich repeat domain-containing protein</fullName>
    </recommendedName>
</protein>
<feature type="compositionally biased region" description="Low complexity" evidence="4">
    <location>
        <begin position="1286"/>
        <end position="1302"/>
    </location>
</feature>
<proteinExistence type="predicted"/>
<feature type="region of interest" description="Disordered" evidence="4">
    <location>
        <begin position="1216"/>
        <end position="1321"/>
    </location>
</feature>
<keyword evidence="3" id="KW-0677">Repeat</keyword>
<feature type="region of interest" description="Disordered" evidence="4">
    <location>
        <begin position="99"/>
        <end position="199"/>
    </location>
</feature>
<feature type="compositionally biased region" description="Acidic residues" evidence="4">
    <location>
        <begin position="55"/>
        <end position="64"/>
    </location>
</feature>
<dbReference type="SMART" id="SM00369">
    <property type="entry name" value="LRR_TYP"/>
    <property type="match status" value="5"/>
</dbReference>
<dbReference type="Proteomes" id="UP000316726">
    <property type="component" value="Chromosome 12"/>
</dbReference>
<dbReference type="SMART" id="SM00015">
    <property type="entry name" value="IQ"/>
    <property type="match status" value="5"/>
</dbReference>
<dbReference type="Pfam" id="PF13855">
    <property type="entry name" value="LRR_8"/>
    <property type="match status" value="1"/>
</dbReference>
<dbReference type="STRING" id="1764295.A0A5B8MWW3"/>
<dbReference type="EMBL" id="CP031045">
    <property type="protein sequence ID" value="QDZ24054.1"/>
    <property type="molecule type" value="Genomic_DNA"/>
</dbReference>
<sequence>MDTTGVAGEAYEPSPEDEEAFRLELEALGDASCSDTESDSDDEGLLRRYQLNDESSSDEGDEEPSCSTEFSASLNNLRTIFKKREEKLHDYEDVLSTLSENIRDSTAKLKPPRSCQDEEGGGEDKENAAGPVGSAAKALEAGQGAELSKEIMEEAASRNEAARKFKLMEQERERQRDKQRLELEKKAEEERLQREEESRLEMARLEEESRARLEAIEESFKQAEMELAQEEEKERAEAERIEREAQKQMENLKALQEQEEQRNRERLRRLEMQREERVKVALSDLHDKQAARVIQRHYFSFRRKKTAAIRIQSSLRRKKAMVRAEELRRLRSAAVVIQKWARCLACKRLLDRNKKARDIQKHFRRSSATKLVKSLLKSVVAIQTFCRMWVQRTKYLRVTRSVVAIQSYYRMSVERESFRAQGRAAKVIAAAWRRHITAKKSSKDLMNKVAQVAREGSLKDMYNMTDFLTRTGQNSNCLMQQLQGGLSDRCKGLTHELFQAARESLKVFESGRIPKIPQVQGHVRSAADSLGMASTVSRFDRAHGLMSSLKGFLERSRSSTSVLKNASNAKDSGMAEDFAYAWSMERMRSEYERKCLQTIFWPQAYVMMSLRQESFMLSYNKMVEKRKVHPLTLNASHYPQLNQATKKNDLTEDMLSLNSPGIHLDEVKDLDLSLEGLTSMKQIRRCKNLRKLCLNSNSIASLDGIQGCSLLEELNMKGNVLSTVGELKNLSKMRSLHLDGNAISAVDFLGSMVNLQDFTADDNRIEDFVCASASKVGLKSLSLAGNRVKELGSIAEFALLRELNLSRNQIQAFDGIERCRQLRVLNLANNYIFALPRVEGMNALENLTELRLSKNRLTSFPFACLSLPKLRALHLDENGIKEVEPVLGCPLLEKLELAFNQVSDVESIFALSSCQRLKSLNLCENPIAENRDFDVVVRRILPSLLELNNESVVGEGEVKTKCTFHAGTSLLKWNCIQRLKPELLHNSPGHLLSARDQMQCYLSDHTLAATHLPVVASVADIQRKQKGTWMSAINAQWKENTLNACRLVDVDVDCKDVSRHQRIHTEDAQFYSRRRVIFSEKAVFIQRFWRRFAKARREYRESSQGRQRAAQTIQRGFRTLRLKRSSEYIHAKEELRRLKEEKALEESLTRRKAAQRIQASWRGFRVRSYMAKAREQSKYVEDDDFELEDFDDDFLKDFDAEADKFLSSVITPSRGVSETPAGYGIQDPGSSSVSYRPSPAAYHEVPEIVEEEGSADRTPVPSSSNSPYVTNSPAQQTSGKRGIFKPPLLSQQTSSSFSPSPSKLHASESTLSVHEEKQKAKMEKIANEWGFKDQATAALFMKKRNKMVKQQKKRKKQEKLRDPSVRYQKFKESSSRHEPITRSPNTHHRNGKTLSLAKTRIQALPSREGARGSLERESSRAQPSAENSRARVGQRPLPNEQDDVSVSTISMGSDEVHGTPSMDPHRIALEYLRGDGSSIQAHGTMVNNWSL</sequence>
<evidence type="ECO:0000256" key="2">
    <source>
        <dbReference type="ARBA" id="ARBA00022614"/>
    </source>
</evidence>
<dbReference type="PROSITE" id="PS51450">
    <property type="entry name" value="LRR"/>
    <property type="match status" value="4"/>
</dbReference>